<gene>
    <name evidence="3" type="ORF">CQW49_16025</name>
</gene>
<dbReference type="InterPro" id="IPR038717">
    <property type="entry name" value="Tc1-like_DDE_dom"/>
</dbReference>
<protein>
    <submittedName>
        <fullName evidence="3">IS630 family transposase</fullName>
    </submittedName>
</protein>
<dbReference type="PANTHER" id="PTHR46564:SF1">
    <property type="entry name" value="TRANSPOSASE"/>
    <property type="match status" value="1"/>
</dbReference>
<feature type="domain" description="Transposase Synechocystis PCC 6803" evidence="1">
    <location>
        <begin position="4"/>
        <end position="86"/>
    </location>
</feature>
<organism evidence="3 4">
    <name type="scientific">Methylosinus trichosporium (strain ATCC 35070 / NCIMB 11131 / UNIQEM 75 / OB3b)</name>
    <dbReference type="NCBI Taxonomy" id="595536"/>
    <lineage>
        <taxon>Bacteria</taxon>
        <taxon>Pseudomonadati</taxon>
        <taxon>Pseudomonadota</taxon>
        <taxon>Alphaproteobacteria</taxon>
        <taxon>Hyphomicrobiales</taxon>
        <taxon>Methylocystaceae</taxon>
        <taxon>Methylosinus</taxon>
    </lineage>
</organism>
<sequence>MARAYSQDLRDRVIDAALKGLSARQAAARFGVGDATAIVWVRRARQSGERGARKQGQPKRCKLDPHRDFLLALIEATPDLTISELLERLLAERGIKSSRATLWGFLDRCGLTFKKKTAHASEQDREDVRERREAWFDNQLDLDPEKLVFIDETWTTTNMARKNGRAPKGERLRAGVPHGHWKTTTFVAGLRLTGMTAPMVLDGPINGQWFQAYVDQVLVPTLSSGDIVVMDNLGSHKSAGVRKAIEAAGATLLFLPPYSPDFNPIEKAFSKLKALLRKAAERTVDALWNRIGALLKEFSPTECANFFAASGYEPV</sequence>
<evidence type="ECO:0000313" key="4">
    <source>
        <dbReference type="Proteomes" id="UP000230709"/>
    </source>
</evidence>
<dbReference type="PANTHER" id="PTHR46564">
    <property type="entry name" value="TRANSPOSASE"/>
    <property type="match status" value="1"/>
</dbReference>
<evidence type="ECO:0000259" key="1">
    <source>
        <dbReference type="Pfam" id="PF01710"/>
    </source>
</evidence>
<dbReference type="Pfam" id="PF01710">
    <property type="entry name" value="HTH_Tnp_IS630"/>
    <property type="match status" value="1"/>
</dbReference>
<dbReference type="Gene3D" id="3.30.420.10">
    <property type="entry name" value="Ribonuclease H-like superfamily/Ribonuclease H"/>
    <property type="match status" value="1"/>
</dbReference>
<dbReference type="InterPro" id="IPR047655">
    <property type="entry name" value="Transpos_IS630-like"/>
</dbReference>
<evidence type="ECO:0000259" key="2">
    <source>
        <dbReference type="Pfam" id="PF13358"/>
    </source>
</evidence>
<dbReference type="AlphaFoldDB" id="A0A2D2D2Y9"/>
<proteinExistence type="predicted"/>
<dbReference type="InterPro" id="IPR009057">
    <property type="entry name" value="Homeodomain-like_sf"/>
</dbReference>
<dbReference type="STRING" id="595536.GCA_000178815_01977"/>
<dbReference type="SUPFAM" id="SSF46689">
    <property type="entry name" value="Homeodomain-like"/>
    <property type="match status" value="1"/>
</dbReference>
<dbReference type="GO" id="GO:0003676">
    <property type="term" value="F:nucleic acid binding"/>
    <property type="evidence" value="ECO:0007669"/>
    <property type="project" value="InterPro"/>
</dbReference>
<keyword evidence="4" id="KW-1185">Reference proteome</keyword>
<evidence type="ECO:0000313" key="3">
    <source>
        <dbReference type="EMBL" id="ATQ69219.1"/>
    </source>
</evidence>
<dbReference type="InterPro" id="IPR036397">
    <property type="entry name" value="RNaseH_sf"/>
</dbReference>
<dbReference type="RefSeq" id="WP_099831807.1">
    <property type="nucleotide sequence ID" value="NZ_ADVE02000001.1"/>
</dbReference>
<feature type="domain" description="Tc1-like transposase DDE" evidence="2">
    <location>
        <begin position="147"/>
        <end position="281"/>
    </location>
</feature>
<dbReference type="NCBIfam" id="NF033545">
    <property type="entry name" value="transpos_IS630"/>
    <property type="match status" value="1"/>
</dbReference>
<reference evidence="4" key="1">
    <citation type="submission" date="2017-10" db="EMBL/GenBank/DDBJ databases">
        <title>Completed PacBio SMRT sequence of Methylosinus trichosporium OB3b reveals presence of a third large plasmid.</title>
        <authorList>
            <person name="Charles T.C."/>
            <person name="Lynch M.D.J."/>
            <person name="Heil J.R."/>
            <person name="Cheng J."/>
        </authorList>
    </citation>
    <scope>NUCLEOTIDE SEQUENCE [LARGE SCALE GENOMIC DNA]</scope>
    <source>
        <strain evidence="4">OB3b</strain>
    </source>
</reference>
<accession>A0A2D2D2Y9</accession>
<name>A0A2D2D2Y9_METT3</name>
<dbReference type="Proteomes" id="UP000230709">
    <property type="component" value="Chromosome"/>
</dbReference>
<dbReference type="InterPro" id="IPR002622">
    <property type="entry name" value="Transposase_14"/>
</dbReference>
<dbReference type="Pfam" id="PF13358">
    <property type="entry name" value="DDE_3"/>
    <property type="match status" value="1"/>
</dbReference>
<dbReference type="EMBL" id="CP023737">
    <property type="protein sequence ID" value="ATQ69219.1"/>
    <property type="molecule type" value="Genomic_DNA"/>
</dbReference>
<dbReference type="KEGG" id="mtw:CQW49_16025"/>